<accession>A0A1G5ZAX5</accession>
<gene>
    <name evidence="1" type="ORF">SAMN02927914_04605</name>
</gene>
<reference evidence="1 2" key="1">
    <citation type="submission" date="2016-10" db="EMBL/GenBank/DDBJ databases">
        <authorList>
            <person name="de Groot N.N."/>
        </authorList>
    </citation>
    <scope>NUCLEOTIDE SEQUENCE [LARGE SCALE GENOMIC DNA]</scope>
    <source>
        <strain evidence="1 2">CGMCC 1.12097</strain>
    </source>
</reference>
<sequence>MSSAKSAWQRSQIRVAKVFGGYASQNDGERQRAWSSQVDVVVARRLALAEPAAILAGGVRFILICVKAAAA</sequence>
<proteinExistence type="predicted"/>
<protein>
    <submittedName>
        <fullName evidence="1">Uncharacterized protein</fullName>
    </submittedName>
</protein>
<organism evidence="1 2">
    <name type="scientific">Mesorhizobium qingshengii</name>
    <dbReference type="NCBI Taxonomy" id="1165689"/>
    <lineage>
        <taxon>Bacteria</taxon>
        <taxon>Pseudomonadati</taxon>
        <taxon>Pseudomonadota</taxon>
        <taxon>Alphaproteobacteria</taxon>
        <taxon>Hyphomicrobiales</taxon>
        <taxon>Phyllobacteriaceae</taxon>
        <taxon>Mesorhizobium</taxon>
    </lineage>
</organism>
<dbReference type="RefSeq" id="WP_143019481.1">
    <property type="nucleotide sequence ID" value="NZ_FMXM01000016.1"/>
</dbReference>
<evidence type="ECO:0000313" key="1">
    <source>
        <dbReference type="EMBL" id="SDA91981.1"/>
    </source>
</evidence>
<name>A0A1G5ZAX5_9HYPH</name>
<evidence type="ECO:0000313" key="2">
    <source>
        <dbReference type="Proteomes" id="UP000198588"/>
    </source>
</evidence>
<dbReference type="AlphaFoldDB" id="A0A1G5ZAX5"/>
<dbReference type="Proteomes" id="UP000198588">
    <property type="component" value="Unassembled WGS sequence"/>
</dbReference>
<dbReference type="EMBL" id="FMXM01000016">
    <property type="protein sequence ID" value="SDA91981.1"/>
    <property type="molecule type" value="Genomic_DNA"/>
</dbReference>